<name>A0A0F9MYB6_9ZZZZ</name>
<gene>
    <name evidence="1" type="ORF">LCGC14_1017820</name>
</gene>
<organism evidence="1">
    <name type="scientific">marine sediment metagenome</name>
    <dbReference type="NCBI Taxonomy" id="412755"/>
    <lineage>
        <taxon>unclassified sequences</taxon>
        <taxon>metagenomes</taxon>
        <taxon>ecological metagenomes</taxon>
    </lineage>
</organism>
<reference evidence="1" key="1">
    <citation type="journal article" date="2015" name="Nature">
        <title>Complex archaea that bridge the gap between prokaryotes and eukaryotes.</title>
        <authorList>
            <person name="Spang A."/>
            <person name="Saw J.H."/>
            <person name="Jorgensen S.L."/>
            <person name="Zaremba-Niedzwiedzka K."/>
            <person name="Martijn J."/>
            <person name="Lind A.E."/>
            <person name="van Eijk R."/>
            <person name="Schleper C."/>
            <person name="Guy L."/>
            <person name="Ettema T.J."/>
        </authorList>
    </citation>
    <scope>NUCLEOTIDE SEQUENCE</scope>
</reference>
<accession>A0A0F9MYB6</accession>
<comment type="caution">
    <text evidence="1">The sequence shown here is derived from an EMBL/GenBank/DDBJ whole genome shotgun (WGS) entry which is preliminary data.</text>
</comment>
<proteinExistence type="predicted"/>
<sequence>MKKLFLIFMAMLFSSIAFAQPRLPFHQVQIVDERGVTVTSITSVEIYAPDTTTNAVIYSDRGLNNTMTIPITTGSTNTTLVAGVLSWYGPDGYDFSITDGTNIATNADHRTRTASEGTLVFPSYITAISSTTYSDAQTATWGTSGDWTQRGGNVNDQLSFTPLNDNANFIIGVSGTAKNSDFNVYVGTALGFEIDAGNPSLTWDGGAVLLNDASNFNVGICTGTSTGAITLGSSTSGNFVVDTTTSVSINADDSVDITTSEAAATIDIDSAAGNVIIDSGQSAANAVLITATASSGGVILSSGTGGSITLDSGDDIFLAADTGVGDVISFINTQGTAAGAFIIRTVAAGGDINIDSVLGRIEIEAEEDVANALFLIADGGTSSSIRVFNDTGISATDASASIQITSDLGGIELLSSLAAANQIRLNAAGTVAGDAVVLETTDGRILLNADGGSNGDIELNSADDIVLTTAGKLTITNTEAVTISGALTVTGDTQLVSVTRIDTPIEIVAAANEIEITESGTVYILNDGTEFATTLPTVASSAGVTYRFIVGVDPVGTAFTIVTDTLEDKIEGVVVVNGA</sequence>
<dbReference type="EMBL" id="LAZR01004046">
    <property type="protein sequence ID" value="KKN12295.1"/>
    <property type="molecule type" value="Genomic_DNA"/>
</dbReference>
<feature type="non-terminal residue" evidence="1">
    <location>
        <position position="579"/>
    </location>
</feature>
<protein>
    <submittedName>
        <fullName evidence="1">Uncharacterized protein</fullName>
    </submittedName>
</protein>
<evidence type="ECO:0000313" key="1">
    <source>
        <dbReference type="EMBL" id="KKN12295.1"/>
    </source>
</evidence>
<dbReference type="AlphaFoldDB" id="A0A0F9MYB6"/>